<sequence>MAIEASKIELSLGPVYFNWSPQKLEDFYDRIANEAPIARVHIGEIVCGKRSPLNAGALARSAERLRQAGKTVVWSGLIAPVNKRERGMIRDLIATGDEIEVNEMGGMIHLKGQPFTAGPFLNLYNENALALMARLGCTRWCARVELPLNSIRTMARALPTLGTELFGFGRLPLAHSGRCYHARQHGLTKDSCQYVCDRDPDGASIETLDGEPLLAYNGVQTLSHSLQVCSMNAKALSEAGVCALRLSPHDIDMVAVAEAFRDHLDGKLDSEAFVSRLVGNLPGWPISNGYLSGRAGREWVAI</sequence>
<evidence type="ECO:0000313" key="1">
    <source>
        <dbReference type="EMBL" id="MFC2925488.1"/>
    </source>
</evidence>
<dbReference type="Pfam" id="PF01136">
    <property type="entry name" value="Peptidase_U32"/>
    <property type="match status" value="1"/>
</dbReference>
<proteinExistence type="predicted"/>
<name>A0ABV6ZVQ4_9PROT</name>
<evidence type="ECO:0000313" key="2">
    <source>
        <dbReference type="Proteomes" id="UP001595379"/>
    </source>
</evidence>
<dbReference type="Proteomes" id="UP001595379">
    <property type="component" value="Unassembled WGS sequence"/>
</dbReference>
<reference evidence="2" key="1">
    <citation type="journal article" date="2019" name="Int. J. Syst. Evol. Microbiol.">
        <title>The Global Catalogue of Microorganisms (GCM) 10K type strain sequencing project: providing services to taxonomists for standard genome sequencing and annotation.</title>
        <authorList>
            <consortium name="The Broad Institute Genomics Platform"/>
            <consortium name="The Broad Institute Genome Sequencing Center for Infectious Disease"/>
            <person name="Wu L."/>
            <person name="Ma J."/>
        </authorList>
    </citation>
    <scope>NUCLEOTIDE SEQUENCE [LARGE SCALE GENOMIC DNA]</scope>
    <source>
        <strain evidence="2">KCTC 52487</strain>
    </source>
</reference>
<dbReference type="InterPro" id="IPR051454">
    <property type="entry name" value="RNA/ubiquinone_mod_enzymes"/>
</dbReference>
<keyword evidence="2" id="KW-1185">Reference proteome</keyword>
<dbReference type="InterPro" id="IPR001539">
    <property type="entry name" value="Peptidase_U32"/>
</dbReference>
<gene>
    <name evidence="1" type="ORF">ACFOOR_05165</name>
</gene>
<comment type="caution">
    <text evidence="1">The sequence shown here is derived from an EMBL/GenBank/DDBJ whole genome shotgun (WGS) entry which is preliminary data.</text>
</comment>
<dbReference type="PANTHER" id="PTHR30217:SF11">
    <property type="entry name" value="UBIQUINONE BIOSYNTHESIS PROTEIN UBIV"/>
    <property type="match status" value="1"/>
</dbReference>
<accession>A0ABV6ZVQ4</accession>
<dbReference type="EMBL" id="JBHRSV010000004">
    <property type="protein sequence ID" value="MFC2925488.1"/>
    <property type="molecule type" value="Genomic_DNA"/>
</dbReference>
<dbReference type="RefSeq" id="WP_343165447.1">
    <property type="nucleotide sequence ID" value="NZ_JBHRSV010000004.1"/>
</dbReference>
<dbReference type="PANTHER" id="PTHR30217">
    <property type="entry name" value="PEPTIDASE U32 FAMILY"/>
    <property type="match status" value="1"/>
</dbReference>
<protein>
    <submittedName>
        <fullName evidence="1">U32 family peptidase</fullName>
    </submittedName>
</protein>
<organism evidence="1 2">
    <name type="scientific">Hyphobacterium vulgare</name>
    <dbReference type="NCBI Taxonomy" id="1736751"/>
    <lineage>
        <taxon>Bacteria</taxon>
        <taxon>Pseudomonadati</taxon>
        <taxon>Pseudomonadota</taxon>
        <taxon>Alphaproteobacteria</taxon>
        <taxon>Maricaulales</taxon>
        <taxon>Maricaulaceae</taxon>
        <taxon>Hyphobacterium</taxon>
    </lineage>
</organism>
<dbReference type="NCBIfam" id="NF011991">
    <property type="entry name" value="PRK15447.1"/>
    <property type="match status" value="1"/>
</dbReference>